<protein>
    <recommendedName>
        <fullName evidence="3">P18</fullName>
    </recommendedName>
</protein>
<dbReference type="EMBL" id="EU309041">
    <property type="protein sequence ID" value="ABY65807.1"/>
    <property type="molecule type" value="Genomic_DNA"/>
</dbReference>
<dbReference type="InterPro" id="IPR007773">
    <property type="entry name" value="AcMNPV_P18"/>
</dbReference>
<proteinExistence type="predicted"/>
<name>B0FDU9_9ABAC</name>
<organism evidence="1 2">
    <name type="scientific">Orgyia leucostigma nucleopolyhedrovirus</name>
    <dbReference type="NCBI Taxonomy" id="490711"/>
    <lineage>
        <taxon>Viruses</taxon>
        <taxon>Viruses incertae sedis</taxon>
        <taxon>Naldaviricetes</taxon>
        <taxon>Lefavirales</taxon>
        <taxon>Baculoviridae</taxon>
        <taxon>Alphabaculovirus</taxon>
        <taxon>Alphabaculovirus orleucostigmae</taxon>
    </lineage>
</organism>
<dbReference type="RefSeq" id="YP_001650991.1">
    <property type="nucleotide sequence ID" value="NC_010276.1"/>
</dbReference>
<accession>B0FDU9</accession>
<reference evidence="1 2" key="1">
    <citation type="submission" date="2007-11" db="EMBL/GenBank/DDBJ databases">
        <title>Sequence and organization of Orgyia leucostigma nucleopolyhedrovirus genome.</title>
        <authorList>
            <person name="Eveleigh R.J.M."/>
            <person name="Lapointe R."/>
            <person name="Graham R.I."/>
            <person name="Lauzon H.A.M."/>
            <person name="Pavlik L."/>
            <person name="Arif B.M."/>
            <person name="Lucarotti C.J."/>
        </authorList>
    </citation>
    <scope>NUCLEOTIDE SEQUENCE [LARGE SCALE GENOMIC DNA]</scope>
    <source>
        <strain evidence="1">CFS-77</strain>
    </source>
</reference>
<dbReference type="GeneID" id="5850497"/>
<keyword evidence="2" id="KW-1185">Reference proteome</keyword>
<dbReference type="KEGG" id="vg:5850497"/>
<dbReference type="OrthoDB" id="11558at10239"/>
<dbReference type="Pfam" id="PF05081">
    <property type="entry name" value="AcMNPV_P18"/>
    <property type="match status" value="1"/>
</dbReference>
<evidence type="ECO:0008006" key="3">
    <source>
        <dbReference type="Google" id="ProtNLM"/>
    </source>
</evidence>
<evidence type="ECO:0000313" key="1">
    <source>
        <dbReference type="EMBL" id="ABY65807.1"/>
    </source>
</evidence>
<sequence length="157" mass="17995">MTETRTILLYLCDLPAGVQNDKPVDDHTLYFESVVECIEDETTSKCSVFAEMERQKALFMTKTLYDLIEHNNGTYCKNHVLIDALLMYKTYVELVDDSAFGNNIFKSCTDFVTSLFKVFRLQSKIVIVLPPNVNFEQDNLSALLKHLLQLSIIEIVT</sequence>
<dbReference type="Proteomes" id="UP000203316">
    <property type="component" value="Segment"/>
</dbReference>
<evidence type="ECO:0000313" key="2">
    <source>
        <dbReference type="Proteomes" id="UP000203316"/>
    </source>
</evidence>